<feature type="region of interest" description="Disordered" evidence="16">
    <location>
        <begin position="1153"/>
        <end position="1230"/>
    </location>
</feature>
<proteinExistence type="inferred from homology"/>
<keyword evidence="11" id="KW-0472">Membrane</keyword>
<comment type="subcellular location">
    <subcellularLocation>
        <location evidence="1">Apical cell membrane</location>
    </subcellularLocation>
    <subcellularLocation>
        <location evidence="2">Cytoplasm</location>
    </subcellularLocation>
</comment>
<dbReference type="SMART" id="SM00456">
    <property type="entry name" value="WW"/>
    <property type="match status" value="2"/>
</dbReference>
<evidence type="ECO:0000256" key="9">
    <source>
        <dbReference type="ARBA" id="ARBA00023015"/>
    </source>
</evidence>
<feature type="coiled-coil region" evidence="15">
    <location>
        <begin position="165"/>
        <end position="192"/>
    </location>
</feature>
<dbReference type="GO" id="GO:0005737">
    <property type="term" value="C:cytoplasm"/>
    <property type="evidence" value="ECO:0007669"/>
    <property type="project" value="UniProtKB-SubCell"/>
</dbReference>
<dbReference type="CDD" id="cd00201">
    <property type="entry name" value="WW"/>
    <property type="match status" value="2"/>
</dbReference>
<dbReference type="Pfam" id="PF00168">
    <property type="entry name" value="C2"/>
    <property type="match status" value="1"/>
</dbReference>
<feature type="domain" description="WW" evidence="18">
    <location>
        <begin position="56"/>
        <end position="89"/>
    </location>
</feature>
<dbReference type="SMART" id="SM00239">
    <property type="entry name" value="C2"/>
    <property type="match status" value="1"/>
</dbReference>
<evidence type="ECO:0000256" key="13">
    <source>
        <dbReference type="ARBA" id="ARBA00024960"/>
    </source>
</evidence>
<dbReference type="InterPro" id="IPR001202">
    <property type="entry name" value="WW_dom"/>
</dbReference>
<dbReference type="AlphaFoldDB" id="A0AAV7XA77"/>
<dbReference type="SUPFAM" id="SSF49562">
    <property type="entry name" value="C2 domain (Calcium/lipid-binding domain, CaLB)"/>
    <property type="match status" value="1"/>
</dbReference>
<feature type="region of interest" description="Disordered" evidence="16">
    <location>
        <begin position="987"/>
        <end position="1026"/>
    </location>
</feature>
<keyword evidence="20" id="KW-1185">Reference proteome</keyword>
<feature type="region of interest" description="Disordered" evidence="16">
    <location>
        <begin position="593"/>
        <end position="636"/>
    </location>
</feature>
<evidence type="ECO:0000256" key="6">
    <source>
        <dbReference type="ARBA" id="ARBA00022490"/>
    </source>
</evidence>
<evidence type="ECO:0000256" key="10">
    <source>
        <dbReference type="ARBA" id="ARBA00023054"/>
    </source>
</evidence>
<gene>
    <name evidence="19" type="ORF">ONE63_003187</name>
</gene>
<comment type="caution">
    <text evidence="19">The sequence shown here is derived from an EMBL/GenBank/DDBJ whole genome shotgun (WGS) entry which is preliminary data.</text>
</comment>
<feature type="compositionally biased region" description="Low complexity" evidence="16">
    <location>
        <begin position="838"/>
        <end position="849"/>
    </location>
</feature>
<dbReference type="InterPro" id="IPR037771">
    <property type="entry name" value="C2_WWC"/>
</dbReference>
<feature type="domain" description="WW" evidence="18">
    <location>
        <begin position="9"/>
        <end position="42"/>
    </location>
</feature>
<dbReference type="Gene3D" id="2.20.70.10">
    <property type="match status" value="2"/>
</dbReference>
<comment type="similarity">
    <text evidence="3">Belongs to the WWC family. KIBRA subfamily.</text>
</comment>
<evidence type="ECO:0000256" key="3">
    <source>
        <dbReference type="ARBA" id="ARBA00010585"/>
    </source>
</evidence>
<dbReference type="InterPro" id="IPR051105">
    <property type="entry name" value="WWC/KIBRA_Hippo_Reg"/>
</dbReference>
<evidence type="ECO:0000256" key="11">
    <source>
        <dbReference type="ARBA" id="ARBA00023136"/>
    </source>
</evidence>
<comment type="subunit">
    <text evidence="14">Forms a complex with Mer and Ex. Interacts (via domain WW 1) with Ex (via RXPPXY motif). Interacts with Mer, Sav, Hpo and Wts.</text>
</comment>
<keyword evidence="8" id="KW-0677">Repeat</keyword>
<dbReference type="GO" id="GO:0016324">
    <property type="term" value="C:apical plasma membrane"/>
    <property type="evidence" value="ECO:0007669"/>
    <property type="project" value="UniProtKB-SubCell"/>
</dbReference>
<feature type="compositionally biased region" description="Acidic residues" evidence="16">
    <location>
        <begin position="1177"/>
        <end position="1199"/>
    </location>
</feature>
<dbReference type="InterPro" id="IPR000008">
    <property type="entry name" value="C2_dom"/>
</dbReference>
<feature type="coiled-coil region" evidence="15">
    <location>
        <begin position="295"/>
        <end position="322"/>
    </location>
</feature>
<keyword evidence="5" id="KW-1003">Cell membrane</keyword>
<evidence type="ECO:0000256" key="5">
    <source>
        <dbReference type="ARBA" id="ARBA00022475"/>
    </source>
</evidence>
<evidence type="ECO:0000256" key="14">
    <source>
        <dbReference type="ARBA" id="ARBA00025969"/>
    </source>
</evidence>
<dbReference type="PROSITE" id="PS50020">
    <property type="entry name" value="WW_DOMAIN_2"/>
    <property type="match status" value="2"/>
</dbReference>
<dbReference type="EMBL" id="JAPTSV010000013">
    <property type="protein sequence ID" value="KAJ1521524.1"/>
    <property type="molecule type" value="Genomic_DNA"/>
</dbReference>
<feature type="compositionally biased region" description="Basic and acidic residues" evidence="16">
    <location>
        <begin position="1208"/>
        <end position="1230"/>
    </location>
</feature>
<feature type="compositionally biased region" description="Basic and acidic residues" evidence="16">
    <location>
        <begin position="1154"/>
        <end position="1164"/>
    </location>
</feature>
<feature type="domain" description="C2" evidence="17">
    <location>
        <begin position="670"/>
        <end position="792"/>
    </location>
</feature>
<evidence type="ECO:0000256" key="7">
    <source>
        <dbReference type="ARBA" id="ARBA00022553"/>
    </source>
</evidence>
<dbReference type="GO" id="GO:0019900">
    <property type="term" value="F:kinase binding"/>
    <property type="evidence" value="ECO:0007669"/>
    <property type="project" value="TreeGrafter"/>
</dbReference>
<dbReference type="GO" id="GO:0060090">
    <property type="term" value="F:molecular adaptor activity"/>
    <property type="evidence" value="ECO:0007669"/>
    <property type="project" value="TreeGrafter"/>
</dbReference>
<name>A0AAV7XA77_9NEOP</name>
<dbReference type="InterPro" id="IPR057747">
    <property type="entry name" value="WWC1_hairpin"/>
</dbReference>
<dbReference type="Gene3D" id="2.60.40.150">
    <property type="entry name" value="C2 domain"/>
    <property type="match status" value="1"/>
</dbReference>
<dbReference type="GO" id="GO:0016477">
    <property type="term" value="P:cell migration"/>
    <property type="evidence" value="ECO:0007669"/>
    <property type="project" value="TreeGrafter"/>
</dbReference>
<keyword evidence="12" id="KW-0804">Transcription</keyword>
<evidence type="ECO:0000313" key="19">
    <source>
        <dbReference type="EMBL" id="KAJ1521524.1"/>
    </source>
</evidence>
<comment type="function">
    <text evidence="13">Regulator of the Hippo/SWH (Sav/Wts/Hpo) signaling pathway, a signaling pathway that plays a pivotal role in organ size control and tumor suppression by restricting proliferation and promoting apoptosis. The core of this pathway is composed of a kinase cascade wherein Hippo (Hpo), in complex with its regulatory protein Salvador (Sav), phosphorylates and activates Warts (Wts) in complex with its regulatory protein Mats, which in turn phosphorylates and inactivates the Yorkie (Yki) oncoprotein. Kibra acts synergistically along with Ex and Mer to regulate the Hippo signaling pathway.</text>
</comment>
<dbReference type="InterPro" id="IPR036020">
    <property type="entry name" value="WW_dom_sf"/>
</dbReference>
<reference evidence="19" key="1">
    <citation type="submission" date="2022-12" db="EMBL/GenBank/DDBJ databases">
        <title>Chromosome-level genome assembly of the bean flower thrips Megalurothrips usitatus.</title>
        <authorList>
            <person name="Ma L."/>
            <person name="Liu Q."/>
            <person name="Li H."/>
            <person name="Cai W."/>
        </authorList>
    </citation>
    <scope>NUCLEOTIDE SEQUENCE</scope>
    <source>
        <strain evidence="19">Cailab_2022a</strain>
    </source>
</reference>
<evidence type="ECO:0000313" key="20">
    <source>
        <dbReference type="Proteomes" id="UP001075354"/>
    </source>
</evidence>
<dbReference type="GO" id="GO:0006355">
    <property type="term" value="P:regulation of DNA-templated transcription"/>
    <property type="evidence" value="ECO:0007669"/>
    <property type="project" value="TreeGrafter"/>
</dbReference>
<dbReference type="PROSITE" id="PS01159">
    <property type="entry name" value="WW_DOMAIN_1"/>
    <property type="match status" value="1"/>
</dbReference>
<evidence type="ECO:0000256" key="4">
    <source>
        <dbReference type="ARBA" id="ARBA00013712"/>
    </source>
</evidence>
<dbReference type="PANTHER" id="PTHR14791:SF29">
    <property type="entry name" value="PROTEIN KIBRA"/>
    <property type="match status" value="1"/>
</dbReference>
<keyword evidence="6" id="KW-0963">Cytoplasm</keyword>
<dbReference type="GO" id="GO:0035330">
    <property type="term" value="P:regulation of hippo signaling"/>
    <property type="evidence" value="ECO:0007669"/>
    <property type="project" value="TreeGrafter"/>
</dbReference>
<evidence type="ECO:0000259" key="17">
    <source>
        <dbReference type="PROSITE" id="PS50004"/>
    </source>
</evidence>
<dbReference type="CDD" id="cd08680">
    <property type="entry name" value="C2_Kibra"/>
    <property type="match status" value="1"/>
</dbReference>
<feature type="region of interest" description="Disordered" evidence="16">
    <location>
        <begin position="430"/>
        <end position="449"/>
    </location>
</feature>
<feature type="region of interest" description="Disordered" evidence="16">
    <location>
        <begin position="827"/>
        <end position="849"/>
    </location>
</feature>
<feature type="coiled-coil region" evidence="15">
    <location>
        <begin position="363"/>
        <end position="418"/>
    </location>
</feature>
<dbReference type="Pfam" id="PF00397">
    <property type="entry name" value="WW"/>
    <property type="match status" value="1"/>
</dbReference>
<dbReference type="InterPro" id="IPR035892">
    <property type="entry name" value="C2_domain_sf"/>
</dbReference>
<evidence type="ECO:0000256" key="1">
    <source>
        <dbReference type="ARBA" id="ARBA00004221"/>
    </source>
</evidence>
<evidence type="ECO:0000256" key="2">
    <source>
        <dbReference type="ARBA" id="ARBA00004496"/>
    </source>
</evidence>
<dbReference type="Pfam" id="PF25802">
    <property type="entry name" value="WWC1"/>
    <property type="match status" value="1"/>
</dbReference>
<dbReference type="PANTHER" id="PTHR14791">
    <property type="entry name" value="BOMB/KIRA PROTEINS"/>
    <property type="match status" value="1"/>
</dbReference>
<dbReference type="PROSITE" id="PS50004">
    <property type="entry name" value="C2"/>
    <property type="match status" value="1"/>
</dbReference>
<evidence type="ECO:0000256" key="15">
    <source>
        <dbReference type="SAM" id="Coils"/>
    </source>
</evidence>
<evidence type="ECO:0000256" key="12">
    <source>
        <dbReference type="ARBA" id="ARBA00023163"/>
    </source>
</evidence>
<protein>
    <recommendedName>
        <fullName evidence="4">Protein kibra</fullName>
    </recommendedName>
</protein>
<dbReference type="Proteomes" id="UP001075354">
    <property type="component" value="Chromosome 13"/>
</dbReference>
<dbReference type="GO" id="GO:0046621">
    <property type="term" value="P:negative regulation of organ growth"/>
    <property type="evidence" value="ECO:0007669"/>
    <property type="project" value="TreeGrafter"/>
</dbReference>
<evidence type="ECO:0000256" key="16">
    <source>
        <dbReference type="SAM" id="MobiDB-lite"/>
    </source>
</evidence>
<keyword evidence="9" id="KW-0805">Transcription regulation</keyword>
<keyword evidence="10 15" id="KW-0175">Coiled coil</keyword>
<sequence>MPRKRNGEIPLPEGWDFARDYDGKVYFIDHQNKKTTWIDPRDRITKPQTFADCIGNELPLGWEESYDNQIGVYYINHVNQCTQLEDPRLEWRAIQEAMLRDYLQTAQDVLEAKKEIFDVKQRRLYLAQDEYNHLSEQLNYSRTSLCSSSSSVSTKYDPDLLKSDVALAQNRVSRLKRELEQIRAEVNSTQRGVETLASVEQKLSSTQGACYNIQEAQAIVAELRNIQKSLMSGEKEKAELMLSLAKLKDDLTRLQLSESSPDVSTLSLPSEKLSTASQTDLSGELVPMGTRLAEMARMRLQYDEARKSIQQIQQKLADLEEKVIPGQAESDQDRLLLFQEKEQLLRELRSITPRTHALTPRQMSEIQQEIGRVKQDLNNALEMSNRTIAERVRLHEEKQQLLQELRDVLRAMTSLESQLKTLSASTLSVSSSSSLGSLSTTSSKGSLSSGLSFTDIYGGPQCVGSSANDKPINMADLHRRVERLLKESGSPSLSPRSSLASVSPPVCPVYNPATGPPPAYEQVERQRKQHQQPQHVLYQQPLQQQAMNACAPEETLLDRTQLETRLAELRLNQAGVNDYVNCVVNSQVPDHVEVRSTSGLRRPGSSTSLAPMDPPLSPISETPTSSGTNTRSVSAAVSDESVAGDSGVFEASHKKLLGPAGMVLCDMNLETAQVQIKLRYSLCDSLLHVGIERARNLAALSIPENCFVHIKAALLPSSSSAPLACCTKPVADLRKPTFGENFPLSVPLSKLCAKTLQVHVWCASNFHPEECLGCAQVSLADFNPDTVSVKWYNILSFRFMSPSNLNIPSTSNMSAISNTPVLGAVTEHSQQKEESSDESTIISSQTSTLTRSQGNPTVCTRLDELAACLRSQDEELEDEECDDIVEDDRLDLQIPEETLDQVAEVDTEDKETNTECVFLPEKGSKHRDDSSRAMVIKRSQTFSPSAAVTKSQYVCRLNRSDSDSAMPLYRRPSCSSGLSRPFQRNSVERRSLRWRRSPSSCSTLSASGHSTTHHDRSQSSHTPAPRTSLDLELDLRAQHTRLETLQDEITRLRMLKSQLEEARSRGDSELAAWVLEDKQFQNLIAQAELGKSGKNQDERKVEKLLHKTNKEIYKLRKSKAGVGRPDVISFKQKMAFFTRVNLTVPMLPAGDGSLHADDLDESRSESSTLKRGTSLGADEEEEEEDEEEEEEGEEEDLDGAEQAVGGCDCDRATERQVEGQESKDPAEGERFDYVVDRVFGVEV</sequence>
<evidence type="ECO:0000256" key="8">
    <source>
        <dbReference type="ARBA" id="ARBA00022737"/>
    </source>
</evidence>
<accession>A0AAV7XA77</accession>
<feature type="compositionally biased region" description="Polar residues" evidence="16">
    <location>
        <begin position="619"/>
        <end position="631"/>
    </location>
</feature>
<dbReference type="SUPFAM" id="SSF51045">
    <property type="entry name" value="WW domain"/>
    <property type="match status" value="2"/>
</dbReference>
<feature type="compositionally biased region" description="Polar residues" evidence="16">
    <location>
        <begin position="595"/>
        <end position="609"/>
    </location>
</feature>
<keyword evidence="7" id="KW-0597">Phosphoprotein</keyword>
<organism evidence="19 20">
    <name type="scientific">Megalurothrips usitatus</name>
    <name type="common">bean blossom thrips</name>
    <dbReference type="NCBI Taxonomy" id="439358"/>
    <lineage>
        <taxon>Eukaryota</taxon>
        <taxon>Metazoa</taxon>
        <taxon>Ecdysozoa</taxon>
        <taxon>Arthropoda</taxon>
        <taxon>Hexapoda</taxon>
        <taxon>Insecta</taxon>
        <taxon>Pterygota</taxon>
        <taxon>Neoptera</taxon>
        <taxon>Paraneoptera</taxon>
        <taxon>Thysanoptera</taxon>
        <taxon>Terebrantia</taxon>
        <taxon>Thripoidea</taxon>
        <taxon>Thripidae</taxon>
        <taxon>Megalurothrips</taxon>
    </lineage>
</organism>
<evidence type="ECO:0000259" key="18">
    <source>
        <dbReference type="PROSITE" id="PS50020"/>
    </source>
</evidence>